<accession>A0ABQ5LWR5</accession>
<comment type="caution">
    <text evidence="6">The sequence shown here is derived from an EMBL/GenBank/DDBJ whole genome shotgun (WGS) entry which is preliminary data.</text>
</comment>
<dbReference type="InterPro" id="IPR050330">
    <property type="entry name" value="Bact_OuterMem_StrucFunc"/>
</dbReference>
<evidence type="ECO:0000256" key="3">
    <source>
        <dbReference type="ARBA" id="ARBA00023237"/>
    </source>
</evidence>
<dbReference type="InterPro" id="IPR036737">
    <property type="entry name" value="OmpA-like_sf"/>
</dbReference>
<evidence type="ECO:0000259" key="5">
    <source>
        <dbReference type="PROSITE" id="PS51123"/>
    </source>
</evidence>
<dbReference type="PANTHER" id="PTHR30329">
    <property type="entry name" value="STATOR ELEMENT OF FLAGELLAR MOTOR COMPLEX"/>
    <property type="match status" value="1"/>
</dbReference>
<gene>
    <name evidence="6" type="ORF">STA1M1_32890</name>
</gene>
<dbReference type="PROSITE" id="PS51257">
    <property type="entry name" value="PROKAR_LIPOPROTEIN"/>
    <property type="match status" value="1"/>
</dbReference>
<protein>
    <submittedName>
        <fullName evidence="6">Membrane protein</fullName>
    </submittedName>
</protein>
<dbReference type="PANTHER" id="PTHR30329:SF21">
    <property type="entry name" value="LIPOPROTEIN YIAD-RELATED"/>
    <property type="match status" value="1"/>
</dbReference>
<sequence>MALTRTQKFLAATSILALLTGCEETLSRYGEAGHAPDSEGWGSSVENNVGMMNGTQSYVVSLAERFNREVADTVNFAFNSAQLDADARTVLDRQAHFIRQFPEVRFRVYGHTDLVGSTAYNKGLGLRRAQAVVAYLATRGVSRSRLEAMVSYGETRPVVNTQDRERRNRRTVTEVSGFVEDAPLILNGKYAEVIAREYVRSATEMPPSSSSNGGGGGGS</sequence>
<keyword evidence="2 4" id="KW-0472">Membrane</keyword>
<dbReference type="PROSITE" id="PS51123">
    <property type="entry name" value="OMPA_2"/>
    <property type="match status" value="1"/>
</dbReference>
<reference evidence="6" key="1">
    <citation type="journal article" date="2023" name="Int. J. Syst. Evol. Microbiol.">
        <title>Sinisalibacter aestuarii sp. nov., isolated from estuarine sediment of the Arakawa River.</title>
        <authorList>
            <person name="Arafat S.T."/>
            <person name="Hirano S."/>
            <person name="Sato A."/>
            <person name="Takeuchi K."/>
            <person name="Yasuda T."/>
            <person name="Terahara T."/>
            <person name="Hamada M."/>
            <person name="Kobayashi T."/>
        </authorList>
    </citation>
    <scope>NUCLEOTIDE SEQUENCE</scope>
    <source>
        <strain evidence="6">B-399</strain>
    </source>
</reference>
<evidence type="ECO:0000256" key="1">
    <source>
        <dbReference type="ARBA" id="ARBA00004442"/>
    </source>
</evidence>
<dbReference type="PRINTS" id="PR01021">
    <property type="entry name" value="OMPADOMAIN"/>
</dbReference>
<evidence type="ECO:0000256" key="2">
    <source>
        <dbReference type="ARBA" id="ARBA00023136"/>
    </source>
</evidence>
<feature type="domain" description="OmpA-like" evidence="5">
    <location>
        <begin position="62"/>
        <end position="179"/>
    </location>
</feature>
<dbReference type="SUPFAM" id="SSF103088">
    <property type="entry name" value="OmpA-like"/>
    <property type="match status" value="1"/>
</dbReference>
<dbReference type="InterPro" id="IPR006665">
    <property type="entry name" value="OmpA-like"/>
</dbReference>
<comment type="subcellular location">
    <subcellularLocation>
        <location evidence="1">Cell outer membrane</location>
    </subcellularLocation>
</comment>
<keyword evidence="3" id="KW-0998">Cell outer membrane</keyword>
<name>A0ABQ5LWR5_9RHOB</name>
<dbReference type="Pfam" id="PF00691">
    <property type="entry name" value="OmpA"/>
    <property type="match status" value="1"/>
</dbReference>
<organism evidence="6 7">
    <name type="scientific">Sinisalibacter aestuarii</name>
    <dbReference type="NCBI Taxonomy" id="2949426"/>
    <lineage>
        <taxon>Bacteria</taxon>
        <taxon>Pseudomonadati</taxon>
        <taxon>Pseudomonadota</taxon>
        <taxon>Alphaproteobacteria</taxon>
        <taxon>Rhodobacterales</taxon>
        <taxon>Roseobacteraceae</taxon>
        <taxon>Sinisalibacter</taxon>
    </lineage>
</organism>
<dbReference type="InterPro" id="IPR006664">
    <property type="entry name" value="OMP_bac"/>
</dbReference>
<evidence type="ECO:0000313" key="7">
    <source>
        <dbReference type="Proteomes" id="UP001144205"/>
    </source>
</evidence>
<dbReference type="RefSeq" id="WP_281843447.1">
    <property type="nucleotide sequence ID" value="NZ_BROH01000012.1"/>
</dbReference>
<proteinExistence type="predicted"/>
<keyword evidence="7" id="KW-1185">Reference proteome</keyword>
<dbReference type="EMBL" id="BROH01000012">
    <property type="protein sequence ID" value="GKY89420.1"/>
    <property type="molecule type" value="Genomic_DNA"/>
</dbReference>
<evidence type="ECO:0000313" key="6">
    <source>
        <dbReference type="EMBL" id="GKY89420.1"/>
    </source>
</evidence>
<evidence type="ECO:0000256" key="4">
    <source>
        <dbReference type="PROSITE-ProRule" id="PRU00473"/>
    </source>
</evidence>
<dbReference type="Proteomes" id="UP001144205">
    <property type="component" value="Unassembled WGS sequence"/>
</dbReference>
<dbReference type="CDD" id="cd07185">
    <property type="entry name" value="OmpA_C-like"/>
    <property type="match status" value="1"/>
</dbReference>
<dbReference type="Gene3D" id="3.30.1330.60">
    <property type="entry name" value="OmpA-like domain"/>
    <property type="match status" value="1"/>
</dbReference>